<dbReference type="GO" id="GO:0016757">
    <property type="term" value="F:glycosyltransferase activity"/>
    <property type="evidence" value="ECO:0007669"/>
    <property type="project" value="UniProtKB-KW"/>
</dbReference>
<name>A0A0K9PL58_ZOSMR</name>
<evidence type="ECO:0008006" key="9">
    <source>
        <dbReference type="Google" id="ProtNLM"/>
    </source>
</evidence>
<keyword evidence="8" id="KW-1185">Reference proteome</keyword>
<proteinExistence type="predicted"/>
<keyword evidence="2" id="KW-0328">Glycosyltransferase</keyword>
<dbReference type="OrthoDB" id="191334at2759"/>
<evidence type="ECO:0000256" key="5">
    <source>
        <dbReference type="ARBA" id="ARBA00023180"/>
    </source>
</evidence>
<dbReference type="InterPro" id="IPR003406">
    <property type="entry name" value="Glyco_trans_14"/>
</dbReference>
<protein>
    <recommendedName>
        <fullName evidence="9">Core-2/I-branching beta-1,6-N-acetylglucosaminyltransferase familyprotein</fullName>
    </recommendedName>
</protein>
<dbReference type="AlphaFoldDB" id="A0A0K9PL58"/>
<evidence type="ECO:0000256" key="4">
    <source>
        <dbReference type="ARBA" id="ARBA00023136"/>
    </source>
</evidence>
<evidence type="ECO:0000256" key="2">
    <source>
        <dbReference type="ARBA" id="ARBA00022676"/>
    </source>
</evidence>
<dbReference type="PANTHER" id="PTHR31042">
    <property type="entry name" value="CORE-2/I-BRANCHING BETA-1,6-N-ACETYLGLUCOSAMINYLTRANSFERASE FAMILY PROTEIN-RELATED"/>
    <property type="match status" value="1"/>
</dbReference>
<comment type="subcellular location">
    <subcellularLocation>
        <location evidence="1">Membrane</location>
        <topology evidence="1">Single-pass type II membrane protein</topology>
    </subcellularLocation>
</comment>
<feature type="transmembrane region" description="Helical" evidence="6">
    <location>
        <begin position="20"/>
        <end position="43"/>
    </location>
</feature>
<dbReference type="InterPro" id="IPR044174">
    <property type="entry name" value="BC10-like"/>
</dbReference>
<dbReference type="Proteomes" id="UP000036987">
    <property type="component" value="Unassembled WGS sequence"/>
</dbReference>
<keyword evidence="5" id="KW-0325">Glycoprotein</keyword>
<comment type="caution">
    <text evidence="7">The sequence shown here is derived from an EMBL/GenBank/DDBJ whole genome shotgun (WGS) entry which is preliminary data.</text>
</comment>
<keyword evidence="6" id="KW-1133">Transmembrane helix</keyword>
<evidence type="ECO:0000256" key="1">
    <source>
        <dbReference type="ARBA" id="ARBA00004606"/>
    </source>
</evidence>
<gene>
    <name evidence="7" type="ORF">ZOSMA_209G00120</name>
</gene>
<keyword evidence="4 6" id="KW-0472">Membrane</keyword>
<dbReference type="Pfam" id="PF02485">
    <property type="entry name" value="Branch"/>
    <property type="match status" value="1"/>
</dbReference>
<reference evidence="8" key="1">
    <citation type="journal article" date="2016" name="Nature">
        <title>The genome of the seagrass Zostera marina reveals angiosperm adaptation to the sea.</title>
        <authorList>
            <person name="Olsen J.L."/>
            <person name="Rouze P."/>
            <person name="Verhelst B."/>
            <person name="Lin Y.-C."/>
            <person name="Bayer T."/>
            <person name="Collen J."/>
            <person name="Dattolo E."/>
            <person name="De Paoli E."/>
            <person name="Dittami S."/>
            <person name="Maumus F."/>
            <person name="Michel G."/>
            <person name="Kersting A."/>
            <person name="Lauritano C."/>
            <person name="Lohaus R."/>
            <person name="Toepel M."/>
            <person name="Tonon T."/>
            <person name="Vanneste K."/>
            <person name="Amirebrahimi M."/>
            <person name="Brakel J."/>
            <person name="Bostroem C."/>
            <person name="Chovatia M."/>
            <person name="Grimwood J."/>
            <person name="Jenkins J.W."/>
            <person name="Jueterbock A."/>
            <person name="Mraz A."/>
            <person name="Stam W.T."/>
            <person name="Tice H."/>
            <person name="Bornberg-Bauer E."/>
            <person name="Green P.J."/>
            <person name="Pearson G.A."/>
            <person name="Procaccini G."/>
            <person name="Duarte C.M."/>
            <person name="Schmutz J."/>
            <person name="Reusch T.B.H."/>
            <person name="Van de Peer Y."/>
        </authorList>
    </citation>
    <scope>NUCLEOTIDE SEQUENCE [LARGE SCALE GENOMIC DNA]</scope>
    <source>
        <strain evidence="8">cv. Finnish</strain>
    </source>
</reference>
<sequence>MMIEMTTKRKPPIVTVASHFWIAVKAVVFVSFFICFIASFLYLSTMSVVVDDSPSSYLSSSYDYSLDFPGRIAFMFLVRSNVPLDFLWHTFFKNGDVEKFSIYIHSAQRLSFNQSTTRSHYFYNRQLKRTVDVVWGEVSMIEAEKLLLSTALNDLSNQRFILLSDSCVPLHNFTYIYNYVMSSSKSFVDSFGDEKDKRYSRKMSPVISKAKWRKGSQWFTLTRKHATAIAADSSILRIFQKHCKCVHCQVDPAIPKKVIFSFKNRMIVFQTSTICRHSFRQMHWKMN</sequence>
<accession>A0A0K9PL58</accession>
<evidence type="ECO:0000313" key="7">
    <source>
        <dbReference type="EMBL" id="KMZ69679.1"/>
    </source>
</evidence>
<dbReference type="OMA" id="TMINAER"/>
<evidence type="ECO:0000256" key="6">
    <source>
        <dbReference type="SAM" id="Phobius"/>
    </source>
</evidence>
<evidence type="ECO:0000313" key="8">
    <source>
        <dbReference type="Proteomes" id="UP000036987"/>
    </source>
</evidence>
<keyword evidence="6" id="KW-0812">Transmembrane</keyword>
<evidence type="ECO:0000256" key="3">
    <source>
        <dbReference type="ARBA" id="ARBA00022679"/>
    </source>
</evidence>
<dbReference type="EMBL" id="LFYR01000756">
    <property type="protein sequence ID" value="KMZ69679.1"/>
    <property type="molecule type" value="Genomic_DNA"/>
</dbReference>
<keyword evidence="3" id="KW-0808">Transferase</keyword>
<organism evidence="7 8">
    <name type="scientific">Zostera marina</name>
    <name type="common">Eelgrass</name>
    <dbReference type="NCBI Taxonomy" id="29655"/>
    <lineage>
        <taxon>Eukaryota</taxon>
        <taxon>Viridiplantae</taxon>
        <taxon>Streptophyta</taxon>
        <taxon>Embryophyta</taxon>
        <taxon>Tracheophyta</taxon>
        <taxon>Spermatophyta</taxon>
        <taxon>Magnoliopsida</taxon>
        <taxon>Liliopsida</taxon>
        <taxon>Zosteraceae</taxon>
        <taxon>Zostera</taxon>
    </lineage>
</organism>
<dbReference type="GO" id="GO:0016020">
    <property type="term" value="C:membrane"/>
    <property type="evidence" value="ECO:0007669"/>
    <property type="project" value="UniProtKB-SubCell"/>
</dbReference>
<dbReference type="PANTHER" id="PTHR31042:SF70">
    <property type="entry name" value="OS01G0695200 PROTEIN"/>
    <property type="match status" value="1"/>
</dbReference>